<dbReference type="InterPro" id="IPR013766">
    <property type="entry name" value="Thioredoxin_domain"/>
</dbReference>
<evidence type="ECO:0000256" key="6">
    <source>
        <dbReference type="PIRSR" id="PIRSR000239-1"/>
    </source>
</evidence>
<dbReference type="InterPro" id="IPR000866">
    <property type="entry name" value="AhpC/TSA"/>
</dbReference>
<gene>
    <name evidence="8" type="ORF">HK100_011666</name>
</gene>
<accession>A0AAD5TB36</accession>
<dbReference type="GO" id="GO:0033554">
    <property type="term" value="P:cellular response to stress"/>
    <property type="evidence" value="ECO:0007669"/>
    <property type="project" value="TreeGrafter"/>
</dbReference>
<evidence type="ECO:0000313" key="8">
    <source>
        <dbReference type="EMBL" id="KAJ3139391.1"/>
    </source>
</evidence>
<dbReference type="PANTHER" id="PTHR10681">
    <property type="entry name" value="THIOREDOXIN PEROXIDASE"/>
    <property type="match status" value="1"/>
</dbReference>
<dbReference type="PANTHER" id="PTHR10681:SF171">
    <property type="entry name" value="PEROXIREDOXIN 4"/>
    <property type="match status" value="1"/>
</dbReference>
<comment type="caution">
    <text evidence="8">The sequence shown here is derived from an EMBL/GenBank/DDBJ whole genome shotgun (WGS) entry which is preliminary data.</text>
</comment>
<dbReference type="Proteomes" id="UP001211907">
    <property type="component" value="Unassembled WGS sequence"/>
</dbReference>
<evidence type="ECO:0000256" key="3">
    <source>
        <dbReference type="ARBA" id="ARBA00023002"/>
    </source>
</evidence>
<comment type="function">
    <text evidence="5">Thiol-specific peroxidase that catalyzes the reduction of hydrogen peroxide and organic hydroperoxides to water and alcohols, respectively.</text>
</comment>
<dbReference type="PROSITE" id="PS51352">
    <property type="entry name" value="THIOREDOXIN_2"/>
    <property type="match status" value="1"/>
</dbReference>
<evidence type="ECO:0000256" key="4">
    <source>
        <dbReference type="ARBA" id="ARBA00023284"/>
    </source>
</evidence>
<dbReference type="GO" id="GO:0045454">
    <property type="term" value="P:cell redox homeostasis"/>
    <property type="evidence" value="ECO:0007669"/>
    <property type="project" value="TreeGrafter"/>
</dbReference>
<dbReference type="GO" id="GO:0006979">
    <property type="term" value="P:response to oxidative stress"/>
    <property type="evidence" value="ECO:0007669"/>
    <property type="project" value="TreeGrafter"/>
</dbReference>
<dbReference type="GO" id="GO:0005829">
    <property type="term" value="C:cytosol"/>
    <property type="evidence" value="ECO:0007669"/>
    <property type="project" value="TreeGrafter"/>
</dbReference>
<dbReference type="InterPro" id="IPR050217">
    <property type="entry name" value="Peroxiredoxin"/>
</dbReference>
<dbReference type="Gene3D" id="3.40.30.10">
    <property type="entry name" value="Glutaredoxin"/>
    <property type="match status" value="2"/>
</dbReference>
<evidence type="ECO:0000256" key="2">
    <source>
        <dbReference type="ARBA" id="ARBA00022862"/>
    </source>
</evidence>
<evidence type="ECO:0000256" key="1">
    <source>
        <dbReference type="ARBA" id="ARBA00022559"/>
    </source>
</evidence>
<keyword evidence="4 5" id="KW-0676">Redox-active center</keyword>
<sequence>MLNRLSTFIRPAVSIGQRPVSQIPRFFSASTVAAHYYARVQLPAPSFSASAVVDGAFKTVSLEDYKDKWLVLFFYPLDFTFVCPTEIISYSEAAEEFKKLNCAVVGCSVVSDITKQISSDYGVLIDQGDDIGLSLRGTFIIDPKQVIRHITINDLGVGRSIEETLRLVEAFQFNDKHGEVCPAGWKKGAKSMIPDPKKSKEYFKAVN</sequence>
<dbReference type="InterPro" id="IPR036249">
    <property type="entry name" value="Thioredoxin-like_sf"/>
</dbReference>
<evidence type="ECO:0000259" key="7">
    <source>
        <dbReference type="PROSITE" id="PS51352"/>
    </source>
</evidence>
<dbReference type="Pfam" id="PF00578">
    <property type="entry name" value="AhpC-TSA"/>
    <property type="match status" value="1"/>
</dbReference>
<keyword evidence="1 5" id="KW-0575">Peroxidase</keyword>
<dbReference type="EMBL" id="JADGJH010000075">
    <property type="protein sequence ID" value="KAJ3139391.1"/>
    <property type="molecule type" value="Genomic_DNA"/>
</dbReference>
<dbReference type="InterPro" id="IPR019479">
    <property type="entry name" value="Peroxiredoxin_C"/>
</dbReference>
<dbReference type="InterPro" id="IPR024706">
    <property type="entry name" value="Peroxiredoxin_AhpC-typ"/>
</dbReference>
<feature type="domain" description="Thioredoxin" evidence="7">
    <location>
        <begin position="38"/>
        <end position="173"/>
    </location>
</feature>
<dbReference type="SUPFAM" id="SSF52833">
    <property type="entry name" value="Thioredoxin-like"/>
    <property type="match status" value="1"/>
</dbReference>
<protein>
    <recommendedName>
        <fullName evidence="7">Thioredoxin domain-containing protein</fullName>
    </recommendedName>
</protein>
<evidence type="ECO:0000256" key="5">
    <source>
        <dbReference type="PIRNR" id="PIRNR000239"/>
    </source>
</evidence>
<dbReference type="GO" id="GO:0042744">
    <property type="term" value="P:hydrogen peroxide catabolic process"/>
    <property type="evidence" value="ECO:0007669"/>
    <property type="project" value="TreeGrafter"/>
</dbReference>
<keyword evidence="3 5" id="KW-0560">Oxidoreductase</keyword>
<keyword evidence="2 5" id="KW-0049">Antioxidant</keyword>
<reference evidence="8" key="1">
    <citation type="submission" date="2020-05" db="EMBL/GenBank/DDBJ databases">
        <title>Phylogenomic resolution of chytrid fungi.</title>
        <authorList>
            <person name="Stajich J.E."/>
            <person name="Amses K."/>
            <person name="Simmons R."/>
            <person name="Seto K."/>
            <person name="Myers J."/>
            <person name="Bonds A."/>
            <person name="Quandt C.A."/>
            <person name="Barry K."/>
            <person name="Liu P."/>
            <person name="Grigoriev I."/>
            <person name="Longcore J.E."/>
            <person name="James T.Y."/>
        </authorList>
    </citation>
    <scope>NUCLEOTIDE SEQUENCE</scope>
    <source>
        <strain evidence="8">JEL0513</strain>
    </source>
</reference>
<feature type="active site" description="Cysteine sulfenic acid (-SOH) intermediate; for peroxidase activity" evidence="6">
    <location>
        <position position="83"/>
    </location>
</feature>
<organism evidence="8 9">
    <name type="scientific">Physocladia obscura</name>
    <dbReference type="NCBI Taxonomy" id="109957"/>
    <lineage>
        <taxon>Eukaryota</taxon>
        <taxon>Fungi</taxon>
        <taxon>Fungi incertae sedis</taxon>
        <taxon>Chytridiomycota</taxon>
        <taxon>Chytridiomycota incertae sedis</taxon>
        <taxon>Chytridiomycetes</taxon>
        <taxon>Chytridiales</taxon>
        <taxon>Chytriomycetaceae</taxon>
        <taxon>Physocladia</taxon>
    </lineage>
</organism>
<dbReference type="Pfam" id="PF10417">
    <property type="entry name" value="1-cysPrx_C"/>
    <property type="match status" value="1"/>
</dbReference>
<dbReference type="GO" id="GO:0008379">
    <property type="term" value="F:thioredoxin peroxidase activity"/>
    <property type="evidence" value="ECO:0007669"/>
    <property type="project" value="TreeGrafter"/>
</dbReference>
<name>A0AAD5TB36_9FUNG</name>
<proteinExistence type="inferred from homology"/>
<comment type="similarity">
    <text evidence="5">Belongs to the peroxiredoxin family.</text>
</comment>
<keyword evidence="9" id="KW-1185">Reference proteome</keyword>
<dbReference type="PIRSF" id="PIRSF000239">
    <property type="entry name" value="AHPC"/>
    <property type="match status" value="1"/>
</dbReference>
<dbReference type="CDD" id="cd03015">
    <property type="entry name" value="PRX_Typ2cys"/>
    <property type="match status" value="1"/>
</dbReference>
<evidence type="ECO:0000313" key="9">
    <source>
        <dbReference type="Proteomes" id="UP001211907"/>
    </source>
</evidence>
<dbReference type="AlphaFoldDB" id="A0AAD5TB36"/>